<keyword evidence="2" id="KW-0732">Signal</keyword>
<dbReference type="Proteomes" id="UP000509367">
    <property type="component" value="Chromosome"/>
</dbReference>
<proteinExistence type="predicted"/>
<feature type="chain" id="PRO_5026886929" evidence="2">
    <location>
        <begin position="20"/>
        <end position="270"/>
    </location>
</feature>
<evidence type="ECO:0000256" key="2">
    <source>
        <dbReference type="SAM" id="SignalP"/>
    </source>
</evidence>
<dbReference type="EMBL" id="CP054836">
    <property type="protein sequence ID" value="QKV19332.1"/>
    <property type="molecule type" value="Genomic_DNA"/>
</dbReference>
<evidence type="ECO:0000313" key="4">
    <source>
        <dbReference type="Proteomes" id="UP000509367"/>
    </source>
</evidence>
<keyword evidence="1" id="KW-0472">Membrane</keyword>
<dbReference type="InterPro" id="IPR019088">
    <property type="entry name" value="CHP02186-rel_TM"/>
</dbReference>
<keyword evidence="1" id="KW-0812">Transmembrane</keyword>
<evidence type="ECO:0000313" key="3">
    <source>
        <dbReference type="EMBL" id="QKV19332.1"/>
    </source>
</evidence>
<name>A0A6N1VIY2_9HYPH</name>
<reference evidence="3 4" key="1">
    <citation type="submission" date="2020-06" db="EMBL/GenBank/DDBJ databases">
        <title>Oricola thermophila sp. nov. isolated from a tidal sediments.</title>
        <authorList>
            <person name="Kwon K.K."/>
            <person name="Yang S.-H."/>
            <person name="Park M.-J."/>
        </authorList>
    </citation>
    <scope>NUCLEOTIDE SEQUENCE [LARGE SCALE GENOMIC DNA]</scope>
    <source>
        <strain evidence="3 4">MEBiC13590</strain>
    </source>
</reference>
<sequence>MRLAAAFLAVLLTALPAAAQEEPAGEPAAAAPTLPERIEIGLSTETIAITSDFAGVDLTIFGAIDNADPLVQRQGRYDVFVILEGPAADLVTRRKGRVLGMWMNVDSQAFTAVPESFLVSSTRQPQDITDLETLARLSLGVGQVRLQSGRNEGHSSADLREFTAALRRLKEEGGLYEEFPSGVRFISQSLFRAQLRLPANVPLGRHTARAYLFRQGLLVAQTQASLDIRKAGLEYQLYQLAQNRSLVYGIGSVALALLVGWLGRVMFRKD</sequence>
<feature type="transmembrane region" description="Helical" evidence="1">
    <location>
        <begin position="246"/>
        <end position="267"/>
    </location>
</feature>
<dbReference type="NCBIfam" id="TIGR02186">
    <property type="entry name" value="alph_Pro_TM"/>
    <property type="match status" value="1"/>
</dbReference>
<dbReference type="AlphaFoldDB" id="A0A6N1VIY2"/>
<dbReference type="RefSeq" id="WP_175277224.1">
    <property type="nucleotide sequence ID" value="NZ_CP054836.1"/>
</dbReference>
<evidence type="ECO:0000256" key="1">
    <source>
        <dbReference type="SAM" id="Phobius"/>
    </source>
</evidence>
<keyword evidence="1" id="KW-1133">Transmembrane helix</keyword>
<dbReference type="Pfam" id="PF09608">
    <property type="entry name" value="Alph_Pro_TM"/>
    <property type="match status" value="1"/>
</dbReference>
<organism evidence="3 4">
    <name type="scientific">Oricola thermophila</name>
    <dbReference type="NCBI Taxonomy" id="2742145"/>
    <lineage>
        <taxon>Bacteria</taxon>
        <taxon>Pseudomonadati</taxon>
        <taxon>Pseudomonadota</taxon>
        <taxon>Alphaproteobacteria</taxon>
        <taxon>Hyphomicrobiales</taxon>
        <taxon>Ahrensiaceae</taxon>
        <taxon>Oricola</taxon>
    </lineage>
</organism>
<protein>
    <submittedName>
        <fullName evidence="3">TIGR02186 family protein</fullName>
    </submittedName>
</protein>
<keyword evidence="4" id="KW-1185">Reference proteome</keyword>
<feature type="signal peptide" evidence="2">
    <location>
        <begin position="1"/>
        <end position="19"/>
    </location>
</feature>
<gene>
    <name evidence="3" type="ORF">HTY61_13130</name>
</gene>
<accession>A0A6N1VIY2</accession>
<dbReference type="KEGG" id="orm:HTY61_13130"/>